<accession>A0A2Z6B1X1</accession>
<proteinExistence type="predicted"/>
<evidence type="ECO:0000313" key="1">
    <source>
        <dbReference type="EMBL" id="BBD09481.1"/>
    </source>
</evidence>
<dbReference type="KEGG" id="dfl:DFE_2755"/>
<dbReference type="SUPFAM" id="SSF54506">
    <property type="entry name" value="Diaminopimelate epimerase-like"/>
    <property type="match status" value="1"/>
</dbReference>
<keyword evidence="2" id="KW-1185">Reference proteome</keyword>
<dbReference type="InterPro" id="IPR058944">
    <property type="entry name" value="CntK-like"/>
</dbReference>
<gene>
    <name evidence="1" type="ORF">DFE_2755</name>
</gene>
<reference evidence="1 2" key="1">
    <citation type="journal article" date="2018" name="Sci. Adv.">
        <title>Multi-heme cytochromes provide a pathway for survival in energy-limited environments.</title>
        <authorList>
            <person name="Deng X."/>
            <person name="Dohmae N."/>
            <person name="Nealson K.H."/>
            <person name="Hashimoto K."/>
            <person name="Okamoto A."/>
        </authorList>
    </citation>
    <scope>NUCLEOTIDE SEQUENCE [LARGE SCALE GENOMIC DNA]</scope>
    <source>
        <strain evidence="1 2">IS5</strain>
    </source>
</reference>
<protein>
    <submittedName>
        <fullName evidence="1">Diaminopimelate epimerase-like protein</fullName>
    </submittedName>
</protein>
<sequence length="273" mass="28927">MSSRPYRFYKLSPGGNTTILIMDAETLPVADHPALAARFMDPLHLQAEQVGFVSLNGGTPRLDMMGGEFCGNAARCLTAVLALEGHLDDVGSISVSGVEDDLDVRVSRDNGALSTAVQMPVREDGACISDLAPGIALAELDGITHLLLDEDEHSCPVDPINAAARLRAAHGLGERDAVGCIWYSGGLALPSIRPVVWVRETNTTHLETACGSGTMALTQLLACQQGGPVCVRVLQPSGQSIEARVDYDQSTGRFSDAWISGRVEVIAKGITYL</sequence>
<dbReference type="OrthoDB" id="9813391at2"/>
<dbReference type="Proteomes" id="UP000269883">
    <property type="component" value="Chromosome"/>
</dbReference>
<dbReference type="Gene3D" id="3.10.310.10">
    <property type="entry name" value="Diaminopimelate Epimerase, Chain A, domain 1"/>
    <property type="match status" value="2"/>
</dbReference>
<evidence type="ECO:0000313" key="2">
    <source>
        <dbReference type="Proteomes" id="UP000269883"/>
    </source>
</evidence>
<organism evidence="1 2">
    <name type="scientific">Desulfovibrio ferrophilus</name>
    <dbReference type="NCBI Taxonomy" id="241368"/>
    <lineage>
        <taxon>Bacteria</taxon>
        <taxon>Pseudomonadati</taxon>
        <taxon>Thermodesulfobacteriota</taxon>
        <taxon>Desulfovibrionia</taxon>
        <taxon>Desulfovibrionales</taxon>
        <taxon>Desulfovibrionaceae</taxon>
        <taxon>Desulfovibrio</taxon>
    </lineage>
</organism>
<name>A0A2Z6B1X1_9BACT</name>
<dbReference type="RefSeq" id="WP_126380464.1">
    <property type="nucleotide sequence ID" value="NZ_AP017378.1"/>
</dbReference>
<dbReference type="AlphaFoldDB" id="A0A2Z6B1X1"/>
<dbReference type="EMBL" id="AP017378">
    <property type="protein sequence ID" value="BBD09481.1"/>
    <property type="molecule type" value="Genomic_DNA"/>
</dbReference>
<dbReference type="Pfam" id="PF26317">
    <property type="entry name" value="CntK_N"/>
    <property type="match status" value="1"/>
</dbReference>